<keyword evidence="1" id="KW-0732">Signal</keyword>
<dbReference type="InterPro" id="IPR000994">
    <property type="entry name" value="Pept_M24"/>
</dbReference>
<dbReference type="CDD" id="cd01066">
    <property type="entry name" value="APP_MetAP"/>
    <property type="match status" value="1"/>
</dbReference>
<dbReference type="Proteomes" id="UP001196509">
    <property type="component" value="Unassembled WGS sequence"/>
</dbReference>
<feature type="domain" description="Creatinase N-terminal" evidence="3">
    <location>
        <begin position="67"/>
        <end position="227"/>
    </location>
</feature>
<proteinExistence type="predicted"/>
<accession>A0AAE2ZQA9</accession>
<evidence type="ECO:0000259" key="2">
    <source>
        <dbReference type="Pfam" id="PF00557"/>
    </source>
</evidence>
<dbReference type="PANTHER" id="PTHR46112">
    <property type="entry name" value="AMINOPEPTIDASE"/>
    <property type="match status" value="1"/>
</dbReference>
<evidence type="ECO:0000313" key="5">
    <source>
        <dbReference type="Proteomes" id="UP001196509"/>
    </source>
</evidence>
<dbReference type="SUPFAM" id="SSF53092">
    <property type="entry name" value="Creatinase/prolidase N-terminal domain"/>
    <property type="match status" value="1"/>
</dbReference>
<organism evidence="4 5">
    <name type="scientific">Flavimaribacter sediminis</name>
    <dbReference type="NCBI Taxonomy" id="2865987"/>
    <lineage>
        <taxon>Bacteria</taxon>
        <taxon>Pseudomonadati</taxon>
        <taxon>Pseudomonadota</taxon>
        <taxon>Alphaproteobacteria</taxon>
        <taxon>Hyphomicrobiales</taxon>
        <taxon>Rhizobiaceae</taxon>
        <taxon>Flavimaribacter</taxon>
    </lineage>
</organism>
<dbReference type="Pfam" id="PF00557">
    <property type="entry name" value="Peptidase_M24"/>
    <property type="match status" value="1"/>
</dbReference>
<dbReference type="SUPFAM" id="SSF55920">
    <property type="entry name" value="Creatinase/aminopeptidase"/>
    <property type="match status" value="1"/>
</dbReference>
<dbReference type="InterPro" id="IPR050659">
    <property type="entry name" value="Peptidase_M24B"/>
</dbReference>
<sequence length="464" mass="50324">MKLSRRQFGLGTAATAGGLFLPAVAPGSAMAQTNMFEGSSDQFSVTPPEDGKNWHPLAAQRPHNDILSRLQGIMHREGFDVLLLINPENILYSTGYFSKFAYAPGVPAGSQTAAVIPAEGKAHLVVSLYEKDDAPRQTIDVEYESVAGFVFVDDGTAESHQERDPVLDPALTIKAALSIAQDYLGPDGKIGIEAGMLLGGFRDYIEGELNGTPLTDCSGVMFESRLIKFPWEVDMLRLAAQHAERFMARAARELKPGMNAMGFDKMIQIAAWEEDRENSMSTLGYQTGIGPYWGIGLAPRNYVIQEGDVARIDGGGVHLGYISDISRTWVVGGSKPNQAQVDTYDALYAGFAKGLEMLAPGVKMKDLYAAIRAEVEKSSVIPVYPRGHMGHGISVAPTAEDVPKISQNEETVFQPGMCISMECSYMAAQGAPAPGPYNIEDSFVITEDGYERFTMAPDSIFWNV</sequence>
<feature type="signal peptide" evidence="1">
    <location>
        <begin position="1"/>
        <end position="31"/>
    </location>
</feature>
<protein>
    <submittedName>
        <fullName evidence="4">Xaa-Pro peptidase family protein</fullName>
    </submittedName>
</protein>
<dbReference type="Gene3D" id="3.40.350.10">
    <property type="entry name" value="Creatinase/prolidase N-terminal domain"/>
    <property type="match status" value="1"/>
</dbReference>
<feature type="domain" description="Peptidase M24" evidence="2">
    <location>
        <begin position="235"/>
        <end position="447"/>
    </location>
</feature>
<dbReference type="InterPro" id="IPR029149">
    <property type="entry name" value="Creatin/AminoP/Spt16_N"/>
</dbReference>
<dbReference type="PANTHER" id="PTHR46112:SF2">
    <property type="entry name" value="XAA-PRO AMINOPEPTIDASE P-RELATED"/>
    <property type="match status" value="1"/>
</dbReference>
<reference evidence="4" key="1">
    <citation type="submission" date="2021-08" db="EMBL/GenBank/DDBJ databases">
        <title>Hoeflea bacterium WL0058 sp. nov., isolated from the sediment.</title>
        <authorList>
            <person name="Wang L."/>
            <person name="Zhang D."/>
        </authorList>
    </citation>
    <scope>NUCLEOTIDE SEQUENCE</scope>
    <source>
        <strain evidence="4">WL0058</strain>
    </source>
</reference>
<dbReference type="InterPro" id="IPR006311">
    <property type="entry name" value="TAT_signal"/>
</dbReference>
<gene>
    <name evidence="4" type="ORF">K1W69_22910</name>
</gene>
<name>A0AAE2ZQA9_9HYPH</name>
<dbReference type="EMBL" id="JAICBX010000005">
    <property type="protein sequence ID" value="MBW8640064.1"/>
    <property type="molecule type" value="Genomic_DNA"/>
</dbReference>
<feature type="chain" id="PRO_5042142516" evidence="1">
    <location>
        <begin position="32"/>
        <end position="464"/>
    </location>
</feature>
<evidence type="ECO:0000313" key="4">
    <source>
        <dbReference type="EMBL" id="MBW8640064.1"/>
    </source>
</evidence>
<dbReference type="RefSeq" id="WP_220230783.1">
    <property type="nucleotide sequence ID" value="NZ_JAICBX010000005.1"/>
</dbReference>
<dbReference type="InterPro" id="IPR036005">
    <property type="entry name" value="Creatinase/aminopeptidase-like"/>
</dbReference>
<dbReference type="AlphaFoldDB" id="A0AAE2ZQA9"/>
<comment type="caution">
    <text evidence="4">The sequence shown here is derived from an EMBL/GenBank/DDBJ whole genome shotgun (WGS) entry which is preliminary data.</text>
</comment>
<dbReference type="PROSITE" id="PS51318">
    <property type="entry name" value="TAT"/>
    <property type="match status" value="1"/>
</dbReference>
<dbReference type="Gene3D" id="3.90.230.10">
    <property type="entry name" value="Creatinase/methionine aminopeptidase superfamily"/>
    <property type="match status" value="1"/>
</dbReference>
<evidence type="ECO:0000256" key="1">
    <source>
        <dbReference type="SAM" id="SignalP"/>
    </source>
</evidence>
<dbReference type="Pfam" id="PF01321">
    <property type="entry name" value="Creatinase_N"/>
    <property type="match status" value="1"/>
</dbReference>
<keyword evidence="5" id="KW-1185">Reference proteome</keyword>
<evidence type="ECO:0000259" key="3">
    <source>
        <dbReference type="Pfam" id="PF01321"/>
    </source>
</evidence>
<dbReference type="InterPro" id="IPR000587">
    <property type="entry name" value="Creatinase_N"/>
</dbReference>